<feature type="compositionally biased region" description="Low complexity" evidence="3">
    <location>
        <begin position="978"/>
        <end position="995"/>
    </location>
</feature>
<reference evidence="5" key="1">
    <citation type="submission" date="2021-02" db="EMBL/GenBank/DDBJ databases">
        <authorList>
            <person name="Nieuwenhuis M."/>
            <person name="Van De Peppel L.J.J."/>
        </authorList>
    </citation>
    <scope>NUCLEOTIDE SEQUENCE</scope>
    <source>
        <strain evidence="5">D49</strain>
    </source>
</reference>
<gene>
    <name evidence="5" type="ORF">H0H81_003422</name>
</gene>
<dbReference type="PROSITE" id="PS50158">
    <property type="entry name" value="ZF_CCHC"/>
    <property type="match status" value="1"/>
</dbReference>
<feature type="region of interest" description="Disordered" evidence="3">
    <location>
        <begin position="451"/>
        <end position="499"/>
    </location>
</feature>
<name>A0A9P7FLU2_9AGAR</name>
<feature type="compositionally biased region" description="Low complexity" evidence="3">
    <location>
        <begin position="1053"/>
        <end position="1073"/>
    </location>
</feature>
<feature type="region of interest" description="Disordered" evidence="3">
    <location>
        <begin position="675"/>
        <end position="711"/>
    </location>
</feature>
<evidence type="ECO:0000256" key="1">
    <source>
        <dbReference type="ARBA" id="ARBA00022664"/>
    </source>
</evidence>
<comment type="caution">
    <text evidence="5">The sequence shown here is derived from an EMBL/GenBank/DDBJ whole genome shotgun (WGS) entry which is preliminary data.</text>
</comment>
<protein>
    <recommendedName>
        <fullName evidence="4">CCHC-type domain-containing protein</fullName>
    </recommendedName>
</protein>
<reference evidence="5" key="2">
    <citation type="submission" date="2021-10" db="EMBL/GenBank/DDBJ databases">
        <title>Phylogenomics reveals ancestral predisposition of the termite-cultivated fungus Termitomyces towards a domesticated lifestyle.</title>
        <authorList>
            <person name="Auxier B."/>
            <person name="Grum-Grzhimaylo A."/>
            <person name="Cardenas M.E."/>
            <person name="Lodge J.D."/>
            <person name="Laessoe T."/>
            <person name="Pedersen O."/>
            <person name="Smith M.E."/>
            <person name="Kuyper T.W."/>
            <person name="Franco-Molano E.A."/>
            <person name="Baroni T.J."/>
            <person name="Aanen D.K."/>
        </authorList>
    </citation>
    <scope>NUCLEOTIDE SEQUENCE</scope>
    <source>
        <strain evidence="5">D49</strain>
    </source>
</reference>
<keyword evidence="2" id="KW-0479">Metal-binding</keyword>
<dbReference type="InterPro" id="IPR036875">
    <property type="entry name" value="Znf_CCHC_sf"/>
</dbReference>
<evidence type="ECO:0000313" key="6">
    <source>
        <dbReference type="Proteomes" id="UP000717328"/>
    </source>
</evidence>
<feature type="region of interest" description="Disordered" evidence="3">
    <location>
        <begin position="1047"/>
        <end position="1077"/>
    </location>
</feature>
<keyword evidence="6" id="KW-1185">Reference proteome</keyword>
<evidence type="ECO:0000256" key="2">
    <source>
        <dbReference type="PROSITE-ProRule" id="PRU00047"/>
    </source>
</evidence>
<keyword evidence="2" id="KW-0862">Zinc</keyword>
<dbReference type="OrthoDB" id="3260546at2759"/>
<dbReference type="InterPro" id="IPR001878">
    <property type="entry name" value="Znf_CCHC"/>
</dbReference>
<feature type="domain" description="CCHC-type" evidence="4">
    <location>
        <begin position="276"/>
        <end position="291"/>
    </location>
</feature>
<evidence type="ECO:0000256" key="3">
    <source>
        <dbReference type="SAM" id="MobiDB-lite"/>
    </source>
</evidence>
<keyword evidence="2" id="KW-0863">Zinc-finger</keyword>
<dbReference type="GO" id="GO:0003676">
    <property type="term" value="F:nucleic acid binding"/>
    <property type="evidence" value="ECO:0007669"/>
    <property type="project" value="InterPro"/>
</dbReference>
<feature type="region of interest" description="Disordered" evidence="3">
    <location>
        <begin position="978"/>
        <end position="1003"/>
    </location>
</feature>
<evidence type="ECO:0000313" key="5">
    <source>
        <dbReference type="EMBL" id="KAG5634097.1"/>
    </source>
</evidence>
<feature type="region of interest" description="Disordered" evidence="3">
    <location>
        <begin position="935"/>
        <end position="965"/>
    </location>
</feature>
<evidence type="ECO:0000259" key="4">
    <source>
        <dbReference type="PROSITE" id="PS50158"/>
    </source>
</evidence>
<dbReference type="SUPFAM" id="SSF57756">
    <property type="entry name" value="Retrovirus zinc finger-like domains"/>
    <property type="match status" value="1"/>
</dbReference>
<organism evidence="5 6">
    <name type="scientific">Sphagnurus paluster</name>
    <dbReference type="NCBI Taxonomy" id="117069"/>
    <lineage>
        <taxon>Eukaryota</taxon>
        <taxon>Fungi</taxon>
        <taxon>Dikarya</taxon>
        <taxon>Basidiomycota</taxon>
        <taxon>Agaricomycotina</taxon>
        <taxon>Agaricomycetes</taxon>
        <taxon>Agaricomycetidae</taxon>
        <taxon>Agaricales</taxon>
        <taxon>Tricholomatineae</taxon>
        <taxon>Lyophyllaceae</taxon>
        <taxon>Sphagnurus</taxon>
    </lineage>
</organism>
<dbReference type="Proteomes" id="UP000717328">
    <property type="component" value="Unassembled WGS sequence"/>
</dbReference>
<accession>A0A9P7FLU2</accession>
<sequence>MPSRQDPTAPTLVTTSNGIPELARYFEDLEFLFEDCLVRTDTAKKRYATRYLDTPTARLWQGLEPTYTAGSFADWKAAIHALYPGTSEDRRYSFRDLHALVDHWYRHGISNLRNLGEFYRQFLAVSSFLVLKQRISAGERDRVFQSAFNAKQWTQIHERLIITDVNHHPEDPWPISSVFTAAQYILYDTAPSILHAFQPSHAEPSTTPTPVTISKPQPFEIPYAHAPDAPPSPKSSINDTKPVTLENKAIFNVFQQILTRLEQIRPQDHQRRAIECYFCSTTGHRIRECPQVELSIRVGKCMRNAEERIVLPSGARVPNHVPGKNLRDRIDECYRRDASNRATGLAAAKQAIGTMLYETHGTSTPNSTTTAFDVDQQIHPLEQQLRRIWGHELHNDVPALVSIAAPCKPASYVHELHQPAPVGSFSQPFPLPQSAESNTTSTPVNLARAAAVPKPAVPVPRQEIRPPSAVSIHPPPDSTPQPTTTPRTPPTNSGKHVSPTSYVGPIFYQEHRSACATPAYRKLAPAFRRPLAPSTPAASVPIEARLASTAPVAPAPVSHSPSFFAAPLLVPPASSEVNAAVSITALVAAPATFAMPKPIPALPIRQIRDLSTIEDPVTKPNTSKPATHLRKQTTAAIEPIGPPTLGFRLRRSAEHAPCKITPTTSTATQYKIEELTTAPEPSAKRTSKSTTPAHCTTESRTRETPTKSAPCRPLHLENVKITTPTFVPELRTAGLIATTAAASTVTLKPTTLAASTIAPLPWQLHRLAPTQCAAEPTKTPANATPLELVPCRGLENVKTAAPTKHAAATPTISAAAAFAVKPAFAPAKPAPGTAATATTVPSPTSHGTSIATTTPLTSFITPKSTTTTPAPATATAPFLPARLRACKQSAPPGSAFEEFIAATTPTPAAITIIKAAKTTPRECPQPIEHAKTISQDTPALPRTPERTTPATLAKSNAAGESTATQTTAAAATVKNTSARMPTTPAPCTTTSTTPTKPVPMPVRRPAPTNSTKITANAVHSIAVPEPAASRTIEPAYPVAPKSRFLTRSYASKPAPRTTAPTTPSTRTASNAAPFRPAHYAPGPATLLVANAQPLDLAPCRPLPVERVKAATPTKSSAAAESTTTPTAIAAVSMAKPAPTSAHELRTADSITTVTAISTTTPMYSPRTGPAHRTTAATKFSTPTSAVTTSFEPAPCRLQRLEDAKTVTPTSTPVSLTTAITAAASITTTKPKPATDAAARLIDASETTTLVARPFVVHRRAPATAAAISIITPARSTFENLAAALWPISAAPATVVAPTFSSRIPRLRSTSARPLSLAAFQ</sequence>
<proteinExistence type="predicted"/>
<dbReference type="GO" id="GO:0008270">
    <property type="term" value="F:zinc ion binding"/>
    <property type="evidence" value="ECO:0007669"/>
    <property type="project" value="UniProtKB-KW"/>
</dbReference>
<dbReference type="EMBL" id="JABCKI010006646">
    <property type="protein sequence ID" value="KAG5634097.1"/>
    <property type="molecule type" value="Genomic_DNA"/>
</dbReference>
<keyword evidence="1" id="KW-0507">mRNA processing</keyword>
<dbReference type="GO" id="GO:0006397">
    <property type="term" value="P:mRNA processing"/>
    <property type="evidence" value="ECO:0007669"/>
    <property type="project" value="UniProtKB-KW"/>
</dbReference>